<dbReference type="SUPFAM" id="SSF57625">
    <property type="entry name" value="Invertebrate chitin-binding proteins"/>
    <property type="match status" value="2"/>
</dbReference>
<dbReference type="GO" id="GO:0005576">
    <property type="term" value="C:extracellular region"/>
    <property type="evidence" value="ECO:0007669"/>
    <property type="project" value="InterPro"/>
</dbReference>
<keyword evidence="5" id="KW-1185">Reference proteome</keyword>
<evidence type="ECO:0000259" key="3">
    <source>
        <dbReference type="PROSITE" id="PS50940"/>
    </source>
</evidence>
<evidence type="ECO:0000313" key="4">
    <source>
        <dbReference type="EMBL" id="KAK3769108.1"/>
    </source>
</evidence>
<gene>
    <name evidence="4" type="ORF">RRG08_051568</name>
</gene>
<dbReference type="Gene3D" id="2.170.140.10">
    <property type="entry name" value="Chitin binding domain"/>
    <property type="match status" value="1"/>
</dbReference>
<dbReference type="InterPro" id="IPR036508">
    <property type="entry name" value="Chitin-bd_dom_sf"/>
</dbReference>
<dbReference type="GO" id="GO:0008061">
    <property type="term" value="F:chitin binding"/>
    <property type="evidence" value="ECO:0007669"/>
    <property type="project" value="InterPro"/>
</dbReference>
<dbReference type="PROSITE" id="PS50940">
    <property type="entry name" value="CHIT_BIND_II"/>
    <property type="match status" value="1"/>
</dbReference>
<protein>
    <recommendedName>
        <fullName evidence="3">Chitin-binding type-2 domain-containing protein</fullName>
    </recommendedName>
</protein>
<feature type="region of interest" description="Disordered" evidence="1">
    <location>
        <begin position="188"/>
        <end position="214"/>
    </location>
</feature>
<accession>A0AAE1DH01</accession>
<dbReference type="InterPro" id="IPR002557">
    <property type="entry name" value="Chitin-bd_dom"/>
</dbReference>
<evidence type="ECO:0000256" key="2">
    <source>
        <dbReference type="SAM" id="SignalP"/>
    </source>
</evidence>
<sequence>MTVSSFFLALFLIISAEANTAPHEIDCKGAPDGLFEIGCWGYANCVKEVPEIHACPSGTVLERHNLKCIVPGTGQTDCFAPVTCVGKGDASYPDYGDKCVTYYRCQGQLLLGRFYCPSPTAFNEDLGICDYTRNLRQPCGPLPALKTTTTAPASSPSTTTSTTTTTTTAATKQTATTKVTVLMTTSSTASTSGLPTTPGFKSTPAISGGGPIIG</sequence>
<feature type="compositionally biased region" description="Low complexity" evidence="1">
    <location>
        <begin position="147"/>
        <end position="170"/>
    </location>
</feature>
<evidence type="ECO:0000256" key="1">
    <source>
        <dbReference type="SAM" id="MobiDB-lite"/>
    </source>
</evidence>
<comment type="caution">
    <text evidence="4">The sequence shown here is derived from an EMBL/GenBank/DDBJ whole genome shotgun (WGS) entry which is preliminary data.</text>
</comment>
<feature type="region of interest" description="Disordered" evidence="1">
    <location>
        <begin position="146"/>
        <end position="170"/>
    </location>
</feature>
<feature type="domain" description="Chitin-binding type-2" evidence="3">
    <location>
        <begin position="81"/>
        <end position="141"/>
    </location>
</feature>
<feature type="chain" id="PRO_5041922566" description="Chitin-binding type-2 domain-containing protein" evidence="2">
    <location>
        <begin position="19"/>
        <end position="214"/>
    </location>
</feature>
<feature type="signal peptide" evidence="2">
    <location>
        <begin position="1"/>
        <end position="18"/>
    </location>
</feature>
<organism evidence="4 5">
    <name type="scientific">Elysia crispata</name>
    <name type="common">lettuce slug</name>
    <dbReference type="NCBI Taxonomy" id="231223"/>
    <lineage>
        <taxon>Eukaryota</taxon>
        <taxon>Metazoa</taxon>
        <taxon>Spiralia</taxon>
        <taxon>Lophotrochozoa</taxon>
        <taxon>Mollusca</taxon>
        <taxon>Gastropoda</taxon>
        <taxon>Heterobranchia</taxon>
        <taxon>Euthyneura</taxon>
        <taxon>Panpulmonata</taxon>
        <taxon>Sacoglossa</taxon>
        <taxon>Placobranchoidea</taxon>
        <taxon>Plakobranchidae</taxon>
        <taxon>Elysia</taxon>
    </lineage>
</organism>
<name>A0AAE1DH01_9GAST</name>
<reference evidence="4" key="1">
    <citation type="journal article" date="2023" name="G3 (Bethesda)">
        <title>A reference genome for the long-term kleptoplast-retaining sea slug Elysia crispata morphotype clarki.</title>
        <authorList>
            <person name="Eastman K.E."/>
            <person name="Pendleton A.L."/>
            <person name="Shaikh M.A."/>
            <person name="Suttiyut T."/>
            <person name="Ogas R."/>
            <person name="Tomko P."/>
            <person name="Gavelis G."/>
            <person name="Widhalm J.R."/>
            <person name="Wisecaver J.H."/>
        </authorList>
    </citation>
    <scope>NUCLEOTIDE SEQUENCE</scope>
    <source>
        <strain evidence="4">ECLA1</strain>
    </source>
</reference>
<dbReference type="Proteomes" id="UP001283361">
    <property type="component" value="Unassembled WGS sequence"/>
</dbReference>
<dbReference type="EMBL" id="JAWDGP010003969">
    <property type="protein sequence ID" value="KAK3769108.1"/>
    <property type="molecule type" value="Genomic_DNA"/>
</dbReference>
<proteinExistence type="predicted"/>
<keyword evidence="2" id="KW-0732">Signal</keyword>
<dbReference type="Pfam" id="PF01607">
    <property type="entry name" value="CBM_14"/>
    <property type="match status" value="2"/>
</dbReference>
<evidence type="ECO:0000313" key="5">
    <source>
        <dbReference type="Proteomes" id="UP001283361"/>
    </source>
</evidence>
<dbReference type="AlphaFoldDB" id="A0AAE1DH01"/>
<dbReference type="SMART" id="SM00494">
    <property type="entry name" value="ChtBD2"/>
    <property type="match status" value="2"/>
</dbReference>